<dbReference type="GO" id="GO:0046872">
    <property type="term" value="F:metal ion binding"/>
    <property type="evidence" value="ECO:0007669"/>
    <property type="project" value="UniProtKB-KW"/>
</dbReference>
<dbReference type="AlphaFoldDB" id="A0A3D9YWD0"/>
<evidence type="ECO:0000313" key="5">
    <source>
        <dbReference type="EMBL" id="REF85873.1"/>
    </source>
</evidence>
<sequence length="292" mass="31471">MLTAGPVTTAFAASSVPINAIGVENEYADVISQVGGQYVRVQAVETDPNTDPHTFEASPKVAREIAAAQLIVENGVGYDAWADKIMSASARPNRKVINVQTLLGLPDNTANPHLWYDPKTMPAVAKAIAADLAALQPAQAAYFHANADKFIASLEPWNAAIAAFKVKYGQTPIAVTEPVADYMLEAMGFNILTPFSLQKAIMDGTDPAPQDVTTQNDLFATNRVKVFAYNQQVTDTLTKSFLDESRKAGIPVVGVYETMPTPGYTYQSWMLAEVAALEKALTNKVSTETLQK</sequence>
<accession>A0A3D9YWD0</accession>
<dbReference type="SUPFAM" id="SSF53807">
    <property type="entry name" value="Helical backbone' metal receptor"/>
    <property type="match status" value="1"/>
</dbReference>
<protein>
    <submittedName>
        <fullName evidence="5">Zinc/manganese transport system substrate-binding protein</fullName>
    </submittedName>
</protein>
<keyword evidence="3" id="KW-0479">Metal-binding</keyword>
<evidence type="ECO:0000256" key="4">
    <source>
        <dbReference type="ARBA" id="ARBA00022729"/>
    </source>
</evidence>
<keyword evidence="2" id="KW-0813">Transport</keyword>
<dbReference type="PANTHER" id="PTHR42953">
    <property type="entry name" value="HIGH-AFFINITY ZINC UPTAKE SYSTEM PROTEIN ZNUA-RELATED"/>
    <property type="match status" value="1"/>
</dbReference>
<dbReference type="InterPro" id="IPR006127">
    <property type="entry name" value="ZnuA-like"/>
</dbReference>
<dbReference type="OrthoDB" id="9793396at2"/>
<proteinExistence type="predicted"/>
<comment type="subcellular location">
    <subcellularLocation>
        <location evidence="1">Cell envelope</location>
    </subcellularLocation>
</comment>
<comment type="caution">
    <text evidence="5">The sequence shown here is derived from an EMBL/GenBank/DDBJ whole genome shotgun (WGS) entry which is preliminary data.</text>
</comment>
<evidence type="ECO:0000256" key="1">
    <source>
        <dbReference type="ARBA" id="ARBA00004196"/>
    </source>
</evidence>
<dbReference type="InterPro" id="IPR050492">
    <property type="entry name" value="Bact_metal-bind_prot9"/>
</dbReference>
<dbReference type="Gene3D" id="3.40.50.1980">
    <property type="entry name" value="Nitrogenase molybdenum iron protein domain"/>
    <property type="match status" value="2"/>
</dbReference>
<evidence type="ECO:0000313" key="6">
    <source>
        <dbReference type="Proteomes" id="UP000256900"/>
    </source>
</evidence>
<evidence type="ECO:0000256" key="3">
    <source>
        <dbReference type="ARBA" id="ARBA00022723"/>
    </source>
</evidence>
<dbReference type="EMBL" id="QUMO01000003">
    <property type="protein sequence ID" value="REF85873.1"/>
    <property type="molecule type" value="Genomic_DNA"/>
</dbReference>
<reference evidence="5 6" key="1">
    <citation type="submission" date="2018-08" db="EMBL/GenBank/DDBJ databases">
        <title>Genomic Encyclopedia of Type Strains, Phase IV (KMG-IV): sequencing the most valuable type-strain genomes for metagenomic binning, comparative biology and taxonomic classification.</title>
        <authorList>
            <person name="Goeker M."/>
        </authorList>
    </citation>
    <scope>NUCLEOTIDE SEQUENCE [LARGE SCALE GENOMIC DNA]</scope>
    <source>
        <strain evidence="5 6">BW863</strain>
    </source>
</reference>
<keyword evidence="6" id="KW-1185">Reference proteome</keyword>
<organism evidence="5 6">
    <name type="scientific">Methylovirgula ligni</name>
    <dbReference type="NCBI Taxonomy" id="569860"/>
    <lineage>
        <taxon>Bacteria</taxon>
        <taxon>Pseudomonadati</taxon>
        <taxon>Pseudomonadota</taxon>
        <taxon>Alphaproteobacteria</taxon>
        <taxon>Hyphomicrobiales</taxon>
        <taxon>Beijerinckiaceae</taxon>
        <taxon>Methylovirgula</taxon>
    </lineage>
</organism>
<name>A0A3D9YWD0_9HYPH</name>
<dbReference type="GO" id="GO:0030001">
    <property type="term" value="P:metal ion transport"/>
    <property type="evidence" value="ECO:0007669"/>
    <property type="project" value="InterPro"/>
</dbReference>
<evidence type="ECO:0000256" key="2">
    <source>
        <dbReference type="ARBA" id="ARBA00022448"/>
    </source>
</evidence>
<gene>
    <name evidence="5" type="ORF">DES32_1911</name>
</gene>
<dbReference type="Proteomes" id="UP000256900">
    <property type="component" value="Unassembled WGS sequence"/>
</dbReference>
<dbReference type="GO" id="GO:0030313">
    <property type="term" value="C:cell envelope"/>
    <property type="evidence" value="ECO:0007669"/>
    <property type="project" value="UniProtKB-SubCell"/>
</dbReference>
<keyword evidence="4" id="KW-0732">Signal</keyword>
<dbReference type="PANTHER" id="PTHR42953:SF1">
    <property type="entry name" value="METAL-BINDING PROTEIN HI_0362-RELATED"/>
    <property type="match status" value="1"/>
</dbReference>
<dbReference type="Pfam" id="PF01297">
    <property type="entry name" value="ZnuA"/>
    <property type="match status" value="1"/>
</dbReference>